<proteinExistence type="inferred from homology"/>
<evidence type="ECO:0000256" key="3">
    <source>
        <dbReference type="ARBA" id="ARBA00022630"/>
    </source>
</evidence>
<keyword evidence="8" id="KW-1185">Reference proteome</keyword>
<dbReference type="PROSITE" id="PS51387">
    <property type="entry name" value="FAD_PCMH"/>
    <property type="match status" value="1"/>
</dbReference>
<dbReference type="PROSITE" id="PS00862">
    <property type="entry name" value="OX2_COVAL_FAD"/>
    <property type="match status" value="1"/>
</dbReference>
<dbReference type="InterPro" id="IPR050416">
    <property type="entry name" value="FAD-linked_Oxidoreductase"/>
</dbReference>
<dbReference type="GO" id="GO:0071949">
    <property type="term" value="F:FAD binding"/>
    <property type="evidence" value="ECO:0007669"/>
    <property type="project" value="InterPro"/>
</dbReference>
<evidence type="ECO:0000256" key="4">
    <source>
        <dbReference type="ARBA" id="ARBA00022827"/>
    </source>
</evidence>
<dbReference type="PANTHER" id="PTHR42973">
    <property type="entry name" value="BINDING OXIDOREDUCTASE, PUTATIVE (AFU_ORTHOLOGUE AFUA_1G17690)-RELATED"/>
    <property type="match status" value="1"/>
</dbReference>
<evidence type="ECO:0000313" key="7">
    <source>
        <dbReference type="EMBL" id="MCP2356883.1"/>
    </source>
</evidence>
<sequence length="484" mass="50138">MPITPAPGPGLGTDGGGGGLRALGSRLEGVLVLPGDPGWDAARAAWQLAVDQRPAAVVLARSAADVAATLKTARVCGLRVAPQSSGHNAAPLGPLHDTILLRTFEMAHVHIDPVRRLARVGAGVVWAEVSAAAAKHGLAGLAGTASDVGVVGYTLGGGLSWFARSHGLAANHVTGATVVTADGRVLRVDAGHEPDLFWAIRGGGGAYAVVTELEFALFPITEVYAGALYWPIGRAEEVLRRWRDWTATVPDTVTSLGRLLRFPPLEDIPEPFRGRSLVAVEAVAQLGQGTQLGQGGPLSQEAANALLAPLRDLGPELDTFAPTPPSRLDLLHLDPPGPTPAAGDGFQLAALTDDTLAALLAVAGADADVPLLTVEARHLGGALAPDAALPGGAVSSLDAAFAVFSGGLTFDASSTAAVHAALDTLTTVLAPWRAPLSYRNFTERRPDNGLAFEPDQVRRRLQRIKQTYDPGDVIRANHPVEPSL</sequence>
<keyword evidence="3" id="KW-0285">Flavoprotein</keyword>
<feature type="domain" description="FAD-binding PCMH-type" evidence="6">
    <location>
        <begin position="50"/>
        <end position="220"/>
    </location>
</feature>
<accession>A0A9X2GLS6</accession>
<evidence type="ECO:0000256" key="2">
    <source>
        <dbReference type="ARBA" id="ARBA00005466"/>
    </source>
</evidence>
<comment type="similarity">
    <text evidence="2">Belongs to the oxygen-dependent FAD-linked oxidoreductase family.</text>
</comment>
<dbReference type="Gene3D" id="3.30.43.10">
    <property type="entry name" value="Uridine Diphospho-n-acetylenolpyruvylglucosamine Reductase, domain 2"/>
    <property type="match status" value="1"/>
</dbReference>
<dbReference type="RefSeq" id="WP_253744045.1">
    <property type="nucleotide sequence ID" value="NZ_BAABKA010000063.1"/>
</dbReference>
<gene>
    <name evidence="7" type="ORF">HD597_003903</name>
</gene>
<dbReference type="PANTHER" id="PTHR42973:SF39">
    <property type="entry name" value="FAD-BINDING PCMH-TYPE DOMAIN-CONTAINING PROTEIN"/>
    <property type="match status" value="1"/>
</dbReference>
<dbReference type="InterPro" id="IPR016166">
    <property type="entry name" value="FAD-bd_PCMH"/>
</dbReference>
<dbReference type="InterPro" id="IPR016167">
    <property type="entry name" value="FAD-bd_PCMH_sub1"/>
</dbReference>
<reference evidence="7" key="1">
    <citation type="submission" date="2022-06" db="EMBL/GenBank/DDBJ databases">
        <title>Sequencing the genomes of 1000 actinobacteria strains.</title>
        <authorList>
            <person name="Klenk H.-P."/>
        </authorList>
    </citation>
    <scope>NUCLEOTIDE SEQUENCE</scope>
    <source>
        <strain evidence="7">DSM 46694</strain>
    </source>
</reference>
<dbReference type="Proteomes" id="UP001139648">
    <property type="component" value="Unassembled WGS sequence"/>
</dbReference>
<dbReference type="Pfam" id="PF01565">
    <property type="entry name" value="FAD_binding_4"/>
    <property type="match status" value="1"/>
</dbReference>
<protein>
    <submittedName>
        <fullName evidence="7">FAD/FMN-containing dehydrogenase</fullName>
    </submittedName>
</protein>
<dbReference type="InterPro" id="IPR016169">
    <property type="entry name" value="FAD-bd_PCMH_sub2"/>
</dbReference>
<dbReference type="AlphaFoldDB" id="A0A9X2GLS6"/>
<dbReference type="SUPFAM" id="SSF56176">
    <property type="entry name" value="FAD-binding/transporter-associated domain-like"/>
    <property type="match status" value="1"/>
</dbReference>
<dbReference type="Gene3D" id="3.40.462.20">
    <property type="match status" value="1"/>
</dbReference>
<keyword evidence="5" id="KW-0560">Oxidoreductase</keyword>
<comment type="caution">
    <text evidence="7">The sequence shown here is derived from an EMBL/GenBank/DDBJ whole genome shotgun (WGS) entry which is preliminary data.</text>
</comment>
<comment type="cofactor">
    <cofactor evidence="1">
        <name>FAD</name>
        <dbReference type="ChEBI" id="CHEBI:57692"/>
    </cofactor>
</comment>
<organism evidence="7 8">
    <name type="scientific">Nonomuraea thailandensis</name>
    <dbReference type="NCBI Taxonomy" id="1188745"/>
    <lineage>
        <taxon>Bacteria</taxon>
        <taxon>Bacillati</taxon>
        <taxon>Actinomycetota</taxon>
        <taxon>Actinomycetes</taxon>
        <taxon>Streptosporangiales</taxon>
        <taxon>Streptosporangiaceae</taxon>
        <taxon>Nonomuraea</taxon>
    </lineage>
</organism>
<evidence type="ECO:0000256" key="1">
    <source>
        <dbReference type="ARBA" id="ARBA00001974"/>
    </source>
</evidence>
<dbReference type="InterPro" id="IPR006094">
    <property type="entry name" value="Oxid_FAD_bind_N"/>
</dbReference>
<dbReference type="InterPro" id="IPR006093">
    <property type="entry name" value="Oxy_OxRdtase_FAD_BS"/>
</dbReference>
<dbReference type="InterPro" id="IPR036318">
    <property type="entry name" value="FAD-bd_PCMH-like_sf"/>
</dbReference>
<evidence type="ECO:0000259" key="6">
    <source>
        <dbReference type="PROSITE" id="PS51387"/>
    </source>
</evidence>
<keyword evidence="4" id="KW-0274">FAD</keyword>
<evidence type="ECO:0000313" key="8">
    <source>
        <dbReference type="Proteomes" id="UP001139648"/>
    </source>
</evidence>
<evidence type="ECO:0000256" key="5">
    <source>
        <dbReference type="ARBA" id="ARBA00023002"/>
    </source>
</evidence>
<dbReference type="Gene3D" id="3.30.465.10">
    <property type="match status" value="1"/>
</dbReference>
<dbReference type="EMBL" id="JAMZEB010000002">
    <property type="protein sequence ID" value="MCP2356883.1"/>
    <property type="molecule type" value="Genomic_DNA"/>
</dbReference>
<name>A0A9X2GLS6_9ACTN</name>
<dbReference type="GO" id="GO:0016491">
    <property type="term" value="F:oxidoreductase activity"/>
    <property type="evidence" value="ECO:0007669"/>
    <property type="project" value="UniProtKB-KW"/>
</dbReference>